<organism evidence="1 2">
    <name type="scientific">Guyanagaster necrorhizus</name>
    <dbReference type="NCBI Taxonomy" id="856835"/>
    <lineage>
        <taxon>Eukaryota</taxon>
        <taxon>Fungi</taxon>
        <taxon>Dikarya</taxon>
        <taxon>Basidiomycota</taxon>
        <taxon>Agaricomycotina</taxon>
        <taxon>Agaricomycetes</taxon>
        <taxon>Agaricomycetidae</taxon>
        <taxon>Agaricales</taxon>
        <taxon>Marasmiineae</taxon>
        <taxon>Physalacriaceae</taxon>
        <taxon>Guyanagaster</taxon>
    </lineage>
</organism>
<dbReference type="GeneID" id="66103877"/>
<dbReference type="Proteomes" id="UP000812287">
    <property type="component" value="Unassembled WGS sequence"/>
</dbReference>
<gene>
    <name evidence="1" type="ORF">BT62DRAFT_607174</name>
</gene>
<name>A0A9P8AVP7_9AGAR</name>
<comment type="caution">
    <text evidence="1">The sequence shown here is derived from an EMBL/GenBank/DDBJ whole genome shotgun (WGS) entry which is preliminary data.</text>
</comment>
<dbReference type="Gene3D" id="1.20.1280.50">
    <property type="match status" value="1"/>
</dbReference>
<dbReference type="RefSeq" id="XP_043043294.1">
    <property type="nucleotide sequence ID" value="XM_043181581.1"/>
</dbReference>
<accession>A0A9P8AVP7</accession>
<dbReference type="EMBL" id="MU250527">
    <property type="protein sequence ID" value="KAG7449794.1"/>
    <property type="molecule type" value="Genomic_DNA"/>
</dbReference>
<keyword evidence="2" id="KW-1185">Reference proteome</keyword>
<evidence type="ECO:0008006" key="3">
    <source>
        <dbReference type="Google" id="ProtNLM"/>
    </source>
</evidence>
<dbReference type="OrthoDB" id="3244423at2759"/>
<evidence type="ECO:0000313" key="1">
    <source>
        <dbReference type="EMBL" id="KAG7449794.1"/>
    </source>
</evidence>
<sequence length="476" mass="54159">MKDDAPQSSSRISSIWSAFRRLSCRNQRRAFDAISIIGSDTSTLVDPGPCVVNDLSDALLFSIFEVASDSYGQSYPSVVRRICHVNRRWRKIAISSPKLWRHIDAIVPNVYNQLALINIHLIRAYPLTVDLRLALPNVEAKWALLLVPITYSSSRWRVLSVHVDCDSDGGQHTLVRHFRTSHFPNLEHFSIIRYSDVSSCNCFVQQDLGGNILIEGSTKLSSVRLQHSSIPHLLPPPQAISALHLEQFGEYSIEYGAFRRLIMGLPSLANLSIYGNFVDGWTKSGDLDIPNLRALRLCNNEALSALLQSIHAPNLESLELHGVWDSHLREFLHMRETAYETSVHYLMLKGCRLSTDSLCALFKDFAGTERVDILDDYADMVMDLLLRDDDLLPSLHTISVHKLMDARKLVMARSVIFRLHFDVDAVPLHGEVVRWDQLDPWTTTTEFCDRDDFMTRISQHRLREDDRKLMRVGSKG</sequence>
<evidence type="ECO:0000313" key="2">
    <source>
        <dbReference type="Proteomes" id="UP000812287"/>
    </source>
</evidence>
<dbReference type="AlphaFoldDB" id="A0A9P8AVP7"/>
<dbReference type="SUPFAM" id="SSF52047">
    <property type="entry name" value="RNI-like"/>
    <property type="match status" value="1"/>
</dbReference>
<reference evidence="1" key="1">
    <citation type="submission" date="2020-11" db="EMBL/GenBank/DDBJ databases">
        <title>Adaptations for nitrogen fixation in a non-lichenized fungal sporocarp promotes dispersal by wood-feeding termites.</title>
        <authorList>
            <consortium name="DOE Joint Genome Institute"/>
            <person name="Koch R.A."/>
            <person name="Yoon G."/>
            <person name="Arayal U."/>
            <person name="Lail K."/>
            <person name="Amirebrahimi M."/>
            <person name="Labutti K."/>
            <person name="Lipzen A."/>
            <person name="Riley R."/>
            <person name="Barry K."/>
            <person name="Henrissat B."/>
            <person name="Grigoriev I.V."/>
            <person name="Herr J.R."/>
            <person name="Aime M.C."/>
        </authorList>
    </citation>
    <scope>NUCLEOTIDE SEQUENCE</scope>
    <source>
        <strain evidence="1">MCA 3950</strain>
    </source>
</reference>
<proteinExistence type="predicted"/>
<protein>
    <recommendedName>
        <fullName evidence="3">F-box domain-containing protein</fullName>
    </recommendedName>
</protein>
<dbReference type="InterPro" id="IPR032675">
    <property type="entry name" value="LRR_dom_sf"/>
</dbReference>
<dbReference type="Gene3D" id="3.80.10.10">
    <property type="entry name" value="Ribonuclease Inhibitor"/>
    <property type="match status" value="1"/>
</dbReference>